<keyword evidence="1" id="KW-0812">Transmembrane</keyword>
<comment type="caution">
    <text evidence="4">The sequence shown here is derived from an EMBL/GenBank/DDBJ whole genome shotgun (WGS) entry which is preliminary data.</text>
</comment>
<dbReference type="InterPro" id="IPR001173">
    <property type="entry name" value="Glyco_trans_2-like"/>
</dbReference>
<dbReference type="Pfam" id="PF05157">
    <property type="entry name" value="MshEN"/>
    <property type="match status" value="1"/>
</dbReference>
<dbReference type="EMBL" id="JAAGRN010000002">
    <property type="protein sequence ID" value="NDY82422.1"/>
    <property type="molecule type" value="Genomic_DNA"/>
</dbReference>
<organism evidence="4">
    <name type="scientific">Sheuella amnicola</name>
    <dbReference type="NCBI Taxonomy" id="2707330"/>
    <lineage>
        <taxon>Bacteria</taxon>
        <taxon>Pseudomonadati</taxon>
        <taxon>Pseudomonadota</taxon>
        <taxon>Betaproteobacteria</taxon>
        <taxon>Burkholderiales</taxon>
        <taxon>Alcaligenaceae</taxon>
        <taxon>Sheuella</taxon>
    </lineage>
</organism>
<feature type="domain" description="Glycosyltransferase 2-like" evidence="3">
    <location>
        <begin position="164"/>
        <end position="383"/>
    </location>
</feature>
<feature type="domain" description="Type II secretion system protein GspE N-terminal" evidence="2">
    <location>
        <begin position="547"/>
        <end position="629"/>
    </location>
</feature>
<evidence type="ECO:0000256" key="1">
    <source>
        <dbReference type="SAM" id="Phobius"/>
    </source>
</evidence>
<protein>
    <submittedName>
        <fullName evidence="4">Phage adsorption protein NrfB</fullName>
    </submittedName>
</protein>
<dbReference type="NCBIfam" id="NF012033">
    <property type="entry name" value="PRK15489.1"/>
    <property type="match status" value="1"/>
</dbReference>
<dbReference type="SUPFAM" id="SSF160246">
    <property type="entry name" value="EspE N-terminal domain-like"/>
    <property type="match status" value="1"/>
</dbReference>
<dbReference type="Gene3D" id="3.30.300.160">
    <property type="entry name" value="Type II secretion system, protein E, N-terminal domain"/>
    <property type="match status" value="1"/>
</dbReference>
<dbReference type="AlphaFoldDB" id="A0A6B2QWP2"/>
<gene>
    <name evidence="4" type="primary">nrfB</name>
    <name evidence="4" type="ORF">G3I67_04160</name>
</gene>
<dbReference type="NCBIfam" id="NF011305">
    <property type="entry name" value="PRK14716.1-3"/>
    <property type="match status" value="1"/>
</dbReference>
<dbReference type="Pfam" id="PF13632">
    <property type="entry name" value="Glyco_trans_2_3"/>
    <property type="match status" value="1"/>
</dbReference>
<dbReference type="InterPro" id="IPR037257">
    <property type="entry name" value="T2SS_E_N_sf"/>
</dbReference>
<keyword evidence="1" id="KW-0472">Membrane</keyword>
<dbReference type="InterPro" id="IPR029044">
    <property type="entry name" value="Nucleotide-diphossugar_trans"/>
</dbReference>
<dbReference type="RefSeq" id="WP_163651821.1">
    <property type="nucleotide sequence ID" value="NZ_JAAGRN010000002.1"/>
</dbReference>
<evidence type="ECO:0000313" key="4">
    <source>
        <dbReference type="EMBL" id="NDY82422.1"/>
    </source>
</evidence>
<feature type="transmembrane region" description="Helical" evidence="1">
    <location>
        <begin position="16"/>
        <end position="41"/>
    </location>
</feature>
<feature type="transmembrane region" description="Helical" evidence="1">
    <location>
        <begin position="423"/>
        <end position="444"/>
    </location>
</feature>
<sequence length="732" mass="84121">MWLVDYFSTYLYGLKYVAVFIAICIFVSSLDDLLIDVVYWVRYTWRHFVIFKRHPFMDAKALYATPEQPLAIMIPAWKETGVIGNMAQLAASTLDYENYHIFVGTYPNDPDTQKDVDEVCARFPNIHKVVCARPGPTSKADCLNNVLDAIFQFEQRANLEFSGFILHDSEDVISSMELRLFNHLVNKKDLIQVPVYPFERQWSNFTSMSYLDEFAEVHGKDIVVREAIAGQVPSAGVGTCFSRRAVLALVADGDGIAFDTQSLTEDYDIGFRLKEKGMKEIFVRFPVIDTSKKTWQLTRVLGKAFRASQVICVREFFPDTVQTAVRQKSRWIIGIVFQGYVTHRWSKNWIINYFLWRDRKGVITNFVSFIATIILLQLGLLWLYQNYWQDAYQFMSIFESNTLLKDLLWINLFFMANRMVQRIYFVTTYYGIFQGLLSIPRLFWGNYINFLANWRAIRQIMMEGNPHRVAWDKTTHDFPSIGGENRSRKMIGQILIERNLLTSEQLNEALIHKTHGIKIGTWLVHQGMITSEDFARALAEQGEVDMQNIDAYQIDPSLIKAFPENIALRYAVLPIKNEDGAMMLASESVLDPISLAALSRKLKSKISYVIVPHGQVTVGLRHWYSRKKQQEDPRTLLEIAKNTGRISAEKAAELWAYFTARQFLFAEVLCALGRIDNASLAAVLLQHEKTDETLGSFLVSRNIVSQETLDEALALQKKLQPSMHKLISEAAR</sequence>
<evidence type="ECO:0000259" key="2">
    <source>
        <dbReference type="Pfam" id="PF05157"/>
    </source>
</evidence>
<reference evidence="4" key="1">
    <citation type="submission" date="2020-02" db="EMBL/GenBank/DDBJ databases">
        <authorList>
            <person name="Chen W.-M."/>
        </authorList>
    </citation>
    <scope>NUCLEOTIDE SEQUENCE</scope>
    <source>
        <strain evidence="4">NBD-18</strain>
    </source>
</reference>
<accession>A0A6B2QWP2</accession>
<dbReference type="InterPro" id="IPR007831">
    <property type="entry name" value="T2SS_GspE_N"/>
</dbReference>
<keyword evidence="1" id="KW-1133">Transmembrane helix</keyword>
<name>A0A6B2QWP2_9BURK</name>
<evidence type="ECO:0000259" key="3">
    <source>
        <dbReference type="Pfam" id="PF13632"/>
    </source>
</evidence>
<dbReference type="NCBIfam" id="NF008411">
    <property type="entry name" value="PRK11234.1"/>
    <property type="match status" value="1"/>
</dbReference>
<dbReference type="Gene3D" id="3.90.550.10">
    <property type="entry name" value="Spore Coat Polysaccharide Biosynthesis Protein SpsA, Chain A"/>
    <property type="match status" value="1"/>
</dbReference>
<dbReference type="SUPFAM" id="SSF53448">
    <property type="entry name" value="Nucleotide-diphospho-sugar transferases"/>
    <property type="match status" value="1"/>
</dbReference>
<proteinExistence type="predicted"/>
<feature type="transmembrane region" description="Helical" evidence="1">
    <location>
        <begin position="362"/>
        <end position="384"/>
    </location>
</feature>